<comment type="pathway">
    <text evidence="1 5">Carbohydrate metabolism; hexose metabolism.</text>
</comment>
<dbReference type="PIRSF" id="PIRSF005096">
    <property type="entry name" value="GALM"/>
    <property type="match status" value="1"/>
</dbReference>
<dbReference type="PANTHER" id="PTHR10091:SF0">
    <property type="entry name" value="GALACTOSE MUTAROTASE"/>
    <property type="match status" value="1"/>
</dbReference>
<dbReference type="SUPFAM" id="SSF74650">
    <property type="entry name" value="Galactose mutarotase-like"/>
    <property type="match status" value="1"/>
</dbReference>
<comment type="caution">
    <text evidence="6">The sequence shown here is derived from an EMBL/GenBank/DDBJ whole genome shotgun (WGS) entry which is preliminary data.</text>
</comment>
<dbReference type="InterPro" id="IPR047215">
    <property type="entry name" value="Galactose_mutarotase-like"/>
</dbReference>
<evidence type="ECO:0000313" key="6">
    <source>
        <dbReference type="EMBL" id="GGB13293.1"/>
    </source>
</evidence>
<keyword evidence="4 5" id="KW-0119">Carbohydrate metabolism</keyword>
<proteinExistence type="inferred from homology"/>
<organism evidence="6 7">
    <name type="scientific">Agarivorans gilvus</name>
    <dbReference type="NCBI Taxonomy" id="680279"/>
    <lineage>
        <taxon>Bacteria</taxon>
        <taxon>Pseudomonadati</taxon>
        <taxon>Pseudomonadota</taxon>
        <taxon>Gammaproteobacteria</taxon>
        <taxon>Alteromonadales</taxon>
        <taxon>Alteromonadaceae</taxon>
        <taxon>Agarivorans</taxon>
    </lineage>
</organism>
<gene>
    <name evidence="6" type="primary">galM</name>
    <name evidence="6" type="ORF">GCM10007414_28280</name>
</gene>
<dbReference type="CDD" id="cd09019">
    <property type="entry name" value="galactose_mutarotase_like"/>
    <property type="match status" value="1"/>
</dbReference>
<dbReference type="EC" id="5.1.3.3" evidence="5"/>
<keyword evidence="3 5" id="KW-0413">Isomerase</keyword>
<accession>A0ABQ1I3L3</accession>
<dbReference type="InterPro" id="IPR008183">
    <property type="entry name" value="Aldose_1/G6P_1-epimerase"/>
</dbReference>
<sequence>MPLTQPTQKVETFTLKNNRGSEATLLAWGATLASFKVQLVSGERREVVLGCDSIEDYQKQEAYLGATVGRYANRIKQATISHLGNALSLTANQGVHQLHGADDFSHREWQGEQLANNKVSFTLFSADGTCGYPGNMQARVDYTLDDDNQLIIDYSASVDKTCPVNLTDHSYFNLNAAADSTIKQHQLYIAGDYYLPVDSEGIPQAGLKSVENTGFDFRQAKTIAKDLGKDDDQKLVGGYDHSFLLQPAVVERGEAVARIVADDQSLAMEVYTDKPAIQLYTGNFLTGTPARSGDSYQAHSGLALETQYLPDSPNRPDWPHKSCWLEPGQAYYTQTRYRVYEPNN</sequence>
<name>A0ABQ1I3L3_9ALTE</name>
<comment type="catalytic activity">
    <reaction evidence="5">
        <text>alpha-D-glucose = beta-D-glucose</text>
        <dbReference type="Rhea" id="RHEA:10264"/>
        <dbReference type="ChEBI" id="CHEBI:15903"/>
        <dbReference type="ChEBI" id="CHEBI:17925"/>
        <dbReference type="EC" id="5.1.3.3"/>
    </reaction>
</comment>
<evidence type="ECO:0000256" key="3">
    <source>
        <dbReference type="ARBA" id="ARBA00023235"/>
    </source>
</evidence>
<protein>
    <recommendedName>
        <fullName evidence="5">Aldose 1-epimerase</fullName>
        <ecNumber evidence="5">5.1.3.3</ecNumber>
    </recommendedName>
</protein>
<dbReference type="Proteomes" id="UP000651977">
    <property type="component" value="Unassembled WGS sequence"/>
</dbReference>
<evidence type="ECO:0000256" key="1">
    <source>
        <dbReference type="ARBA" id="ARBA00005028"/>
    </source>
</evidence>
<keyword evidence="7" id="KW-1185">Reference proteome</keyword>
<evidence type="ECO:0000313" key="7">
    <source>
        <dbReference type="Proteomes" id="UP000651977"/>
    </source>
</evidence>
<dbReference type="EMBL" id="BMDY01000018">
    <property type="protein sequence ID" value="GGB13293.1"/>
    <property type="molecule type" value="Genomic_DNA"/>
</dbReference>
<dbReference type="NCBIfam" id="TIGR02636">
    <property type="entry name" value="galM_Leloir"/>
    <property type="match status" value="1"/>
</dbReference>
<dbReference type="InterPro" id="IPR011013">
    <property type="entry name" value="Gal_mutarotase_sf_dom"/>
</dbReference>
<dbReference type="NCBIfam" id="NF008277">
    <property type="entry name" value="PRK11055.1"/>
    <property type="match status" value="1"/>
</dbReference>
<evidence type="ECO:0000256" key="2">
    <source>
        <dbReference type="ARBA" id="ARBA00006206"/>
    </source>
</evidence>
<dbReference type="RefSeq" id="WP_055733773.1">
    <property type="nucleotide sequence ID" value="NZ_BMDY01000018.1"/>
</dbReference>
<evidence type="ECO:0000256" key="4">
    <source>
        <dbReference type="ARBA" id="ARBA00023277"/>
    </source>
</evidence>
<dbReference type="InterPro" id="IPR014718">
    <property type="entry name" value="GH-type_carb-bd"/>
</dbReference>
<dbReference type="Pfam" id="PF01263">
    <property type="entry name" value="Aldose_epim"/>
    <property type="match status" value="1"/>
</dbReference>
<dbReference type="InterPro" id="IPR013458">
    <property type="entry name" value="Ald_epimerase_bac"/>
</dbReference>
<comment type="similarity">
    <text evidence="2 5">Belongs to the aldose epimerase family.</text>
</comment>
<evidence type="ECO:0000256" key="5">
    <source>
        <dbReference type="PIRNR" id="PIRNR005096"/>
    </source>
</evidence>
<reference evidence="7" key="1">
    <citation type="journal article" date="2019" name="Int. J. Syst. Evol. Microbiol.">
        <title>The Global Catalogue of Microorganisms (GCM) 10K type strain sequencing project: providing services to taxonomists for standard genome sequencing and annotation.</title>
        <authorList>
            <consortium name="The Broad Institute Genomics Platform"/>
            <consortium name="The Broad Institute Genome Sequencing Center for Infectious Disease"/>
            <person name="Wu L."/>
            <person name="Ma J."/>
        </authorList>
    </citation>
    <scope>NUCLEOTIDE SEQUENCE [LARGE SCALE GENOMIC DNA]</scope>
    <source>
        <strain evidence="7">CGMCC 1.10131</strain>
    </source>
</reference>
<dbReference type="Gene3D" id="2.70.98.10">
    <property type="match status" value="1"/>
</dbReference>
<dbReference type="InterPro" id="IPR015443">
    <property type="entry name" value="Aldose_1-epimerase"/>
</dbReference>
<dbReference type="PANTHER" id="PTHR10091">
    <property type="entry name" value="ALDOSE-1-EPIMERASE"/>
    <property type="match status" value="1"/>
</dbReference>